<dbReference type="InterPro" id="IPR027944">
    <property type="entry name" value="SEO_C"/>
</dbReference>
<keyword evidence="1" id="KW-0732">Signal</keyword>
<gene>
    <name evidence="3" type="ORF">POM88_002847</name>
</gene>
<dbReference type="InterPro" id="IPR039299">
    <property type="entry name" value="SEOA"/>
</dbReference>
<evidence type="ECO:0000313" key="4">
    <source>
        <dbReference type="Proteomes" id="UP001237642"/>
    </source>
</evidence>
<proteinExistence type="predicted"/>
<feature type="chain" id="PRO_5041912618" description="Sieve element occlusion C-terminal domain-containing protein" evidence="1">
    <location>
        <begin position="22"/>
        <end position="165"/>
    </location>
</feature>
<evidence type="ECO:0000313" key="3">
    <source>
        <dbReference type="EMBL" id="KAK1403242.1"/>
    </source>
</evidence>
<dbReference type="PANTHER" id="PTHR33232">
    <property type="entry name" value="PROTEIN SIEVE ELEMENT OCCLUSION B-LIKE"/>
    <property type="match status" value="1"/>
</dbReference>
<dbReference type="Proteomes" id="UP001237642">
    <property type="component" value="Unassembled WGS sequence"/>
</dbReference>
<dbReference type="AlphaFoldDB" id="A0AAD8JIP8"/>
<evidence type="ECO:0000259" key="2">
    <source>
        <dbReference type="Pfam" id="PF14577"/>
    </source>
</evidence>
<accession>A0AAD8JIP8</accession>
<dbReference type="Pfam" id="PF14577">
    <property type="entry name" value="SEO_C"/>
    <property type="match status" value="1"/>
</dbReference>
<comment type="caution">
    <text evidence="3">The sequence shown here is derived from an EMBL/GenBank/DDBJ whole genome shotgun (WGS) entry which is preliminary data.</text>
</comment>
<keyword evidence="4" id="KW-1185">Reference proteome</keyword>
<dbReference type="PANTHER" id="PTHR33232:SF20">
    <property type="entry name" value="PROTEIN SIEVE ELEMENT OCCLUSION B-LIKE"/>
    <property type="match status" value="1"/>
</dbReference>
<dbReference type="EMBL" id="JAUIZM010000001">
    <property type="protein sequence ID" value="KAK1403242.1"/>
    <property type="molecule type" value="Genomic_DNA"/>
</dbReference>
<reference evidence="3" key="2">
    <citation type="submission" date="2023-05" db="EMBL/GenBank/DDBJ databases">
        <authorList>
            <person name="Schelkunov M.I."/>
        </authorList>
    </citation>
    <scope>NUCLEOTIDE SEQUENCE</scope>
    <source>
        <strain evidence="3">Hsosn_3</strain>
        <tissue evidence="3">Leaf</tissue>
    </source>
</reference>
<evidence type="ECO:0000256" key="1">
    <source>
        <dbReference type="SAM" id="SignalP"/>
    </source>
</evidence>
<feature type="domain" description="Sieve element occlusion C-terminal" evidence="2">
    <location>
        <begin position="28"/>
        <end position="94"/>
    </location>
</feature>
<feature type="signal peptide" evidence="1">
    <location>
        <begin position="1"/>
        <end position="21"/>
    </location>
</feature>
<reference evidence="3" key="1">
    <citation type="submission" date="2023-02" db="EMBL/GenBank/DDBJ databases">
        <title>Genome of toxic invasive species Heracleum sosnowskyi carries increased number of genes despite the absence of recent whole-genome duplications.</title>
        <authorList>
            <person name="Schelkunov M."/>
            <person name="Shtratnikova V."/>
            <person name="Makarenko M."/>
            <person name="Klepikova A."/>
            <person name="Omelchenko D."/>
            <person name="Novikova G."/>
            <person name="Obukhova E."/>
            <person name="Bogdanov V."/>
            <person name="Penin A."/>
            <person name="Logacheva M."/>
        </authorList>
    </citation>
    <scope>NUCLEOTIDE SEQUENCE</scope>
    <source>
        <strain evidence="3">Hsosn_3</strain>
        <tissue evidence="3">Leaf</tissue>
    </source>
</reference>
<name>A0AAD8JIP8_9APIA</name>
<organism evidence="3 4">
    <name type="scientific">Heracleum sosnowskyi</name>
    <dbReference type="NCBI Taxonomy" id="360622"/>
    <lineage>
        <taxon>Eukaryota</taxon>
        <taxon>Viridiplantae</taxon>
        <taxon>Streptophyta</taxon>
        <taxon>Embryophyta</taxon>
        <taxon>Tracheophyta</taxon>
        <taxon>Spermatophyta</taxon>
        <taxon>Magnoliopsida</taxon>
        <taxon>eudicotyledons</taxon>
        <taxon>Gunneridae</taxon>
        <taxon>Pentapetalae</taxon>
        <taxon>asterids</taxon>
        <taxon>campanulids</taxon>
        <taxon>Apiales</taxon>
        <taxon>Apiaceae</taxon>
        <taxon>Apioideae</taxon>
        <taxon>apioid superclade</taxon>
        <taxon>Tordylieae</taxon>
        <taxon>Tordyliinae</taxon>
        <taxon>Heracleum</taxon>
    </lineage>
</organism>
<sequence>MTRHTTGFITLHVMWIWGIKAYPFTSLREEQLWEEESWRIELLAAPFEAMIFDWINAGKFICLYGGDDIYWIRRFTYTAQAVACTAKIQLEMLYARVQIGKSVESDHIMQKIMMLLTFNCSEEGWSVISRGTGDVAFAKGSPDTVACAECGRAMEKCVMYRCCTD</sequence>
<protein>
    <recommendedName>
        <fullName evidence="2">Sieve element occlusion C-terminal domain-containing protein</fullName>
    </recommendedName>
</protein>
<dbReference type="GO" id="GO:0010088">
    <property type="term" value="P:phloem development"/>
    <property type="evidence" value="ECO:0007669"/>
    <property type="project" value="InterPro"/>
</dbReference>